<dbReference type="Proteomes" id="UP000649328">
    <property type="component" value="Unassembled WGS sequence"/>
</dbReference>
<dbReference type="Gene3D" id="3.15.10.20">
    <property type="entry name" value="Activator of Hsp90 ATPase Aha1, N-terminal domain"/>
    <property type="match status" value="1"/>
</dbReference>
<dbReference type="PANTHER" id="PTHR13009">
    <property type="entry name" value="HEAT SHOCK PROTEIN 90 HSP90 CO-CHAPERONE AHA-1"/>
    <property type="match status" value="1"/>
</dbReference>
<dbReference type="SMART" id="SM01000">
    <property type="entry name" value="Aha1_N"/>
    <property type="match status" value="1"/>
</dbReference>
<evidence type="ECO:0000259" key="2">
    <source>
        <dbReference type="SMART" id="SM01000"/>
    </source>
</evidence>
<dbReference type="GO" id="GO:0005829">
    <property type="term" value="C:cytosol"/>
    <property type="evidence" value="ECO:0007669"/>
    <property type="project" value="TreeGrafter"/>
</dbReference>
<dbReference type="OrthoDB" id="567237at2759"/>
<dbReference type="AlphaFoldDB" id="A0A8H7GQD0"/>
<reference evidence="3" key="1">
    <citation type="submission" date="2020-10" db="EMBL/GenBank/DDBJ databases">
        <title>The Whole-Genome Sequence of Metschnikowia persimmonesis, a Novel Endophytic Yeast Species Isolated from Medicinal Plant Diospyros kaki Thumb.</title>
        <authorList>
            <person name="Rahmat E."/>
            <person name="Kang Y."/>
        </authorList>
    </citation>
    <scope>NUCLEOTIDE SEQUENCE</scope>
    <source>
        <strain evidence="3">KIOM G15050</strain>
    </source>
</reference>
<keyword evidence="4" id="KW-1185">Reference proteome</keyword>
<evidence type="ECO:0000313" key="3">
    <source>
        <dbReference type="EMBL" id="KAF8001719.1"/>
    </source>
</evidence>
<dbReference type="GO" id="GO:0001671">
    <property type="term" value="F:ATPase activator activity"/>
    <property type="evidence" value="ECO:0007669"/>
    <property type="project" value="InterPro"/>
</dbReference>
<dbReference type="EMBL" id="JACBPP010000005">
    <property type="protein sequence ID" value="KAF8001719.1"/>
    <property type="molecule type" value="Genomic_DNA"/>
</dbReference>
<feature type="domain" description="Activator of Hsp90 ATPase AHSA1-like N-terminal" evidence="2">
    <location>
        <begin position="13"/>
        <end position="139"/>
    </location>
</feature>
<evidence type="ECO:0000256" key="1">
    <source>
        <dbReference type="ARBA" id="ARBA00006817"/>
    </source>
</evidence>
<dbReference type="GO" id="GO:0006457">
    <property type="term" value="P:protein folding"/>
    <property type="evidence" value="ECO:0007669"/>
    <property type="project" value="TreeGrafter"/>
</dbReference>
<protein>
    <recommendedName>
        <fullName evidence="2">Activator of Hsp90 ATPase AHSA1-like N-terminal domain-containing protein</fullName>
    </recommendedName>
</protein>
<comment type="caution">
    <text evidence="3">The sequence shown here is derived from an EMBL/GenBank/DDBJ whole genome shotgun (WGS) entry which is preliminary data.</text>
</comment>
<dbReference type="Pfam" id="PF09229">
    <property type="entry name" value="Aha1_N"/>
    <property type="match status" value="1"/>
</dbReference>
<dbReference type="InterPro" id="IPR015310">
    <property type="entry name" value="AHSA1-like_N"/>
</dbReference>
<name>A0A8H7GQD0_9ASCO</name>
<dbReference type="GO" id="GO:0051087">
    <property type="term" value="F:protein-folding chaperone binding"/>
    <property type="evidence" value="ECO:0007669"/>
    <property type="project" value="InterPro"/>
</dbReference>
<evidence type="ECO:0000313" key="4">
    <source>
        <dbReference type="Proteomes" id="UP000649328"/>
    </source>
</evidence>
<gene>
    <name evidence="3" type="ORF">HF325_004220</name>
</gene>
<comment type="similarity">
    <text evidence="1">Belongs to the AHA1 family.</text>
</comment>
<organism evidence="3 4">
    <name type="scientific">Metschnikowia pulcherrima</name>
    <dbReference type="NCBI Taxonomy" id="27326"/>
    <lineage>
        <taxon>Eukaryota</taxon>
        <taxon>Fungi</taxon>
        <taxon>Dikarya</taxon>
        <taxon>Ascomycota</taxon>
        <taxon>Saccharomycotina</taxon>
        <taxon>Pichiomycetes</taxon>
        <taxon>Metschnikowiaceae</taxon>
        <taxon>Metschnikowia</taxon>
    </lineage>
</organism>
<sequence length="146" mass="16997">MVVHNPNNWHWVDKNCLPWTKSYMDQHVKDTSFEDSIFELAISEVKSVSGDCDVTQRKGKVLCIYDMKLVFSVQGVKKDEEKDLLGTITIDEFVHDQDEDEYVFEVVSEYSSDIKRLLVPILRTRLMKFQLDLILAHGRDVQDTTL</sequence>
<dbReference type="InterPro" id="IPR036338">
    <property type="entry name" value="Aha1"/>
</dbReference>
<proteinExistence type="inferred from homology"/>
<dbReference type="PANTHER" id="PTHR13009:SF15">
    <property type="entry name" value="HSP90 CO-CHAPERONE HCH1"/>
    <property type="match status" value="1"/>
</dbReference>
<accession>A0A8H7GQD0</accession>
<dbReference type="SUPFAM" id="SSF103111">
    <property type="entry name" value="Activator of Hsp90 ATPase, Aha1"/>
    <property type="match status" value="1"/>
</dbReference>